<dbReference type="EMBL" id="JAAAXW010000867">
    <property type="protein sequence ID" value="KAF9536259.1"/>
    <property type="molecule type" value="Genomic_DNA"/>
</dbReference>
<dbReference type="GO" id="GO:0043657">
    <property type="term" value="C:host cell"/>
    <property type="evidence" value="ECO:0007669"/>
    <property type="project" value="UniProtKB-SubCell"/>
</dbReference>
<evidence type="ECO:0000256" key="2">
    <source>
        <dbReference type="ARBA" id="ARBA00004613"/>
    </source>
</evidence>
<reference evidence="5" key="1">
    <citation type="journal article" date="2020" name="Fungal Divers.">
        <title>Resolving the Mortierellaceae phylogeny through synthesis of multi-gene phylogenetics and phylogenomics.</title>
        <authorList>
            <person name="Vandepol N."/>
            <person name="Liber J."/>
            <person name="Desiro A."/>
            <person name="Na H."/>
            <person name="Kennedy M."/>
            <person name="Barry K."/>
            <person name="Grigoriev I.V."/>
            <person name="Miller A.N."/>
            <person name="O'Donnell K."/>
            <person name="Stajich J.E."/>
            <person name="Bonito G."/>
        </authorList>
    </citation>
    <scope>NUCLEOTIDE SEQUENCE</scope>
    <source>
        <strain evidence="5">NRRL 2591</strain>
    </source>
</reference>
<gene>
    <name evidence="5" type="ORF">EC957_011807</name>
</gene>
<comment type="subcellular location">
    <subcellularLocation>
        <location evidence="1">Host cell</location>
    </subcellularLocation>
    <subcellularLocation>
        <location evidence="2">Secreted</location>
    </subcellularLocation>
</comment>
<evidence type="ECO:0000256" key="1">
    <source>
        <dbReference type="ARBA" id="ARBA00004340"/>
    </source>
</evidence>
<comment type="caution">
    <text evidence="5">The sequence shown here is derived from an EMBL/GenBank/DDBJ whole genome shotgun (WGS) entry which is preliminary data.</text>
</comment>
<name>A0A9P6EVR1_9FUNG</name>
<evidence type="ECO:0000313" key="6">
    <source>
        <dbReference type="Proteomes" id="UP000723463"/>
    </source>
</evidence>
<feature type="non-terminal residue" evidence="5">
    <location>
        <position position="1"/>
    </location>
</feature>
<protein>
    <recommendedName>
        <fullName evidence="4">Crinkler effector protein N-terminal domain-containing protein</fullName>
    </recommendedName>
</protein>
<organism evidence="5 6">
    <name type="scientific">Mortierella hygrophila</name>
    <dbReference type="NCBI Taxonomy" id="979708"/>
    <lineage>
        <taxon>Eukaryota</taxon>
        <taxon>Fungi</taxon>
        <taxon>Fungi incertae sedis</taxon>
        <taxon>Mucoromycota</taxon>
        <taxon>Mortierellomycotina</taxon>
        <taxon>Mortierellomycetes</taxon>
        <taxon>Mortierellales</taxon>
        <taxon>Mortierellaceae</taxon>
        <taxon>Mortierella</taxon>
    </lineage>
</organism>
<proteinExistence type="predicted"/>
<dbReference type="AlphaFoldDB" id="A0A9P6EVR1"/>
<keyword evidence="6" id="KW-1185">Reference proteome</keyword>
<dbReference type="Proteomes" id="UP000723463">
    <property type="component" value="Unassembled WGS sequence"/>
</dbReference>
<feature type="domain" description="Crinkler effector protein N-terminal" evidence="4">
    <location>
        <begin position="6"/>
        <end position="109"/>
    </location>
</feature>
<dbReference type="InterPro" id="IPR045379">
    <property type="entry name" value="Crinkler_N"/>
</dbReference>
<evidence type="ECO:0000313" key="5">
    <source>
        <dbReference type="EMBL" id="KAF9536259.1"/>
    </source>
</evidence>
<keyword evidence="3" id="KW-0964">Secreted</keyword>
<dbReference type="Pfam" id="PF20147">
    <property type="entry name" value="Crinkler"/>
    <property type="match status" value="1"/>
</dbReference>
<evidence type="ECO:0000259" key="4">
    <source>
        <dbReference type="Pfam" id="PF20147"/>
    </source>
</evidence>
<dbReference type="GO" id="GO:0005576">
    <property type="term" value="C:extracellular region"/>
    <property type="evidence" value="ECO:0007669"/>
    <property type="project" value="UniProtKB-SubCell"/>
</dbReference>
<evidence type="ECO:0000256" key="3">
    <source>
        <dbReference type="ARBA" id="ARBA00022525"/>
    </source>
</evidence>
<sequence>MAKNLVTLFCLVDGQPTGNPFSIEIDPNKTVDGLKDLIHTKNPNTFNDLDATMLTLWKVTIPITKDNENTPILLKNIPCSDKDKLGPADDVCEWFPEVPRKKTVHIIVQRPPRVHVLSNESRPGTPPSDEIWQQLVVQIEDTFFAPDSNNYTSLVQFVKGGANIPTTGGPLGGLPFVLPRADRETNNPSLLFLNLPESLGIQDPPSTADRALKKLRGRGIPVLPLFGVSGCGKTRTAIEMLCMNWGFYFNGSSTDLGSGDLVSFLRLVQQRKRYRNCDMESNIHVHILALALVLTRLAILQRCLDIAERERTTFTCKHWMLLQVCFRTLGFKDLFGSLFMLFADTVYRHSIDITLMSSFVRLRFSELHLRLLDLTFNTPSQGNDYKILLVVDEAQNLGKMDFGTFLSQQVYPKSEGQVAAASRNDSVRPILSPLVRGFYQIASDNGHFSIVPCGTGLSLLDMGWLEDSAPGPKGYSKLLGPFTDFQGWESLEQVQNYRDLVRRSLPNDTARSIFDTRVPVESIPELFARLRGRFRPIVSAFEYMMTPSNGRNDWRLAIKETEDT</sequence>
<accession>A0A9P6EVR1</accession>